<reference evidence="2" key="1">
    <citation type="submission" date="2013-08" db="EMBL/GenBank/DDBJ databases">
        <authorList>
            <person name="Mendez C."/>
            <person name="Richter M."/>
            <person name="Ferrer M."/>
            <person name="Sanchez J."/>
        </authorList>
    </citation>
    <scope>NUCLEOTIDE SEQUENCE</scope>
</reference>
<protein>
    <recommendedName>
        <fullName evidence="1">Antitoxin SocA-like Panacea domain-containing protein</fullName>
    </recommendedName>
</protein>
<dbReference type="Pfam" id="PF13274">
    <property type="entry name" value="SocA_Panacea"/>
    <property type="match status" value="1"/>
</dbReference>
<organism evidence="2">
    <name type="scientific">mine drainage metagenome</name>
    <dbReference type="NCBI Taxonomy" id="410659"/>
    <lineage>
        <taxon>unclassified sequences</taxon>
        <taxon>metagenomes</taxon>
        <taxon>ecological metagenomes</taxon>
    </lineage>
</organism>
<reference evidence="2" key="2">
    <citation type="journal article" date="2014" name="ISME J.">
        <title>Microbial stratification in low pH oxic and suboxic macroscopic growths along an acid mine drainage.</title>
        <authorList>
            <person name="Mendez-Garcia C."/>
            <person name="Mesa V."/>
            <person name="Sprenger R.R."/>
            <person name="Richter M."/>
            <person name="Diez M.S."/>
            <person name="Solano J."/>
            <person name="Bargiela R."/>
            <person name="Golyshina O.V."/>
            <person name="Manteca A."/>
            <person name="Ramos J.L."/>
            <person name="Gallego J.R."/>
            <person name="Llorente I."/>
            <person name="Martins Dos Santos V.A."/>
            <person name="Jensen O.N."/>
            <person name="Pelaez A.I."/>
            <person name="Sanchez J."/>
            <person name="Ferrer M."/>
        </authorList>
    </citation>
    <scope>NUCLEOTIDE SEQUENCE</scope>
</reference>
<dbReference type="AlphaFoldDB" id="T1C4U1"/>
<comment type="caution">
    <text evidence="2">The sequence shown here is derived from an EMBL/GenBank/DDBJ whole genome shotgun (WGS) entry which is preliminary data.</text>
</comment>
<name>T1C4U1_9ZZZZ</name>
<accession>T1C4U1</accession>
<evidence type="ECO:0000313" key="2">
    <source>
        <dbReference type="EMBL" id="EQD77027.1"/>
    </source>
</evidence>
<gene>
    <name evidence="2" type="ORF">B1B_01296</name>
</gene>
<dbReference type="InterPro" id="IPR025272">
    <property type="entry name" value="SocA_Panacea"/>
</dbReference>
<feature type="domain" description="Antitoxin SocA-like Panacea" evidence="1">
    <location>
        <begin position="28"/>
        <end position="141"/>
    </location>
</feature>
<dbReference type="EMBL" id="AUZY01000902">
    <property type="protein sequence ID" value="EQD77027.1"/>
    <property type="molecule type" value="Genomic_DNA"/>
</dbReference>
<proteinExistence type="predicted"/>
<evidence type="ECO:0000259" key="1">
    <source>
        <dbReference type="Pfam" id="PF13274"/>
    </source>
</evidence>
<sequence length="184" mass="20898">MMYSPRRVAQIAAFFANKEGGVIPVLKLIKLLYLADRESLGRYGEPITYDLPVSMDHGPTLSRSLNLIDGNVNGPPAAQWDEWMNPRQGHDVSLKRQFAREDLDELSDADLEVIELVWRQFGHMDRWTISKWTHDNCAEWEDPKGSSIPIDEAKRLRAIGTAPERAAVLAGEIRAERELDRLFG</sequence>